<keyword evidence="3" id="KW-1185">Reference proteome</keyword>
<proteinExistence type="predicted"/>
<evidence type="ECO:0000313" key="2">
    <source>
        <dbReference type="EMBL" id="GFO30246.1"/>
    </source>
</evidence>
<sequence length="103" mass="11889">MHPECLDEAIRDILRFQFNHAAVYGSRGERGRSDVTVRAVRSSRDYRGGWSSGRDGYRGREDSPNWGRAQPTPRSRGYSPEWVSRRDFSPGSDRSPDRHHAER</sequence>
<dbReference type="Proteomes" id="UP000735302">
    <property type="component" value="Unassembled WGS sequence"/>
</dbReference>
<dbReference type="AlphaFoldDB" id="A0AAV4CBX5"/>
<name>A0AAV4CBX5_9GAST</name>
<reference evidence="2 3" key="1">
    <citation type="journal article" date="2021" name="Elife">
        <title>Chloroplast acquisition without the gene transfer in kleptoplastic sea slugs, Plakobranchus ocellatus.</title>
        <authorList>
            <person name="Maeda T."/>
            <person name="Takahashi S."/>
            <person name="Yoshida T."/>
            <person name="Shimamura S."/>
            <person name="Takaki Y."/>
            <person name="Nagai Y."/>
            <person name="Toyoda A."/>
            <person name="Suzuki Y."/>
            <person name="Arimoto A."/>
            <person name="Ishii H."/>
            <person name="Satoh N."/>
            <person name="Nishiyama T."/>
            <person name="Hasebe M."/>
            <person name="Maruyama T."/>
            <person name="Minagawa J."/>
            <person name="Obokata J."/>
            <person name="Shigenobu S."/>
        </authorList>
    </citation>
    <scope>NUCLEOTIDE SEQUENCE [LARGE SCALE GENOMIC DNA]</scope>
</reference>
<feature type="compositionally biased region" description="Basic and acidic residues" evidence="1">
    <location>
        <begin position="83"/>
        <end position="103"/>
    </location>
</feature>
<feature type="region of interest" description="Disordered" evidence="1">
    <location>
        <begin position="26"/>
        <end position="103"/>
    </location>
</feature>
<dbReference type="EMBL" id="BLXT01006232">
    <property type="protein sequence ID" value="GFO30246.1"/>
    <property type="molecule type" value="Genomic_DNA"/>
</dbReference>
<evidence type="ECO:0000313" key="3">
    <source>
        <dbReference type="Proteomes" id="UP000735302"/>
    </source>
</evidence>
<comment type="caution">
    <text evidence="2">The sequence shown here is derived from an EMBL/GenBank/DDBJ whole genome shotgun (WGS) entry which is preliminary data.</text>
</comment>
<protein>
    <submittedName>
        <fullName evidence="2">Uncharacterized protein</fullName>
    </submittedName>
</protein>
<accession>A0AAV4CBX5</accession>
<gene>
    <name evidence="2" type="ORF">PoB_005675100</name>
</gene>
<organism evidence="2 3">
    <name type="scientific">Plakobranchus ocellatus</name>
    <dbReference type="NCBI Taxonomy" id="259542"/>
    <lineage>
        <taxon>Eukaryota</taxon>
        <taxon>Metazoa</taxon>
        <taxon>Spiralia</taxon>
        <taxon>Lophotrochozoa</taxon>
        <taxon>Mollusca</taxon>
        <taxon>Gastropoda</taxon>
        <taxon>Heterobranchia</taxon>
        <taxon>Euthyneura</taxon>
        <taxon>Panpulmonata</taxon>
        <taxon>Sacoglossa</taxon>
        <taxon>Placobranchoidea</taxon>
        <taxon>Plakobranchidae</taxon>
        <taxon>Plakobranchus</taxon>
    </lineage>
</organism>
<evidence type="ECO:0000256" key="1">
    <source>
        <dbReference type="SAM" id="MobiDB-lite"/>
    </source>
</evidence>